<dbReference type="PIRSF" id="PIRSF002394">
    <property type="entry name" value="GN-bd_beta"/>
    <property type="match status" value="1"/>
</dbReference>
<protein>
    <submittedName>
        <fullName evidence="6">G protein subunit beta</fullName>
    </submittedName>
</protein>
<dbReference type="AlphaFoldDB" id="A0AAF0EW92"/>
<dbReference type="PROSITE" id="PS50294">
    <property type="entry name" value="WD_REPEATS_REGION"/>
    <property type="match status" value="5"/>
</dbReference>
<proteinExistence type="inferred from homology"/>
<dbReference type="InterPro" id="IPR019775">
    <property type="entry name" value="WD40_repeat_CS"/>
</dbReference>
<feature type="repeat" description="WD" evidence="5">
    <location>
        <begin position="269"/>
        <end position="310"/>
    </location>
</feature>
<dbReference type="InterPro" id="IPR020472">
    <property type="entry name" value="WD40_PAC1"/>
</dbReference>
<keyword evidence="3" id="KW-0677">Repeat</keyword>
<sequence length="344" mass="37052">MLELQERLGVLRAESDSLKLELQRRADRVSDTTLPAVAKDVAPLRSVPFKRKRALKMPSGKVHDIAWDPSGKNLMSASQDGHLIIWNAQNGHKVQAISLQLLWVTSCAYAPKAPVVASGGLDSVCSLYNLRSRQSLVSVPIAQSLIGHQGYISAIEFHGDSQVVTASGDSTCALWDVASGTRIRSFTRHTRDVCSISFESENVFISGGCDARAYVWDLRIGDAVQSFTVGRNDLNSLRSHPGGRAFATGSEDAVVRLFDLTAGCELAKYTGAGSSVTAVEFSQSGRLLFAGADDGKVAVWDALRAECITVFSTHDSHISKVRVSPDGRTLATGSWDAKVLIYGQ</sequence>
<organism evidence="6 7">
    <name type="scientific">Malassezia cuniculi</name>
    <dbReference type="NCBI Taxonomy" id="948313"/>
    <lineage>
        <taxon>Eukaryota</taxon>
        <taxon>Fungi</taxon>
        <taxon>Dikarya</taxon>
        <taxon>Basidiomycota</taxon>
        <taxon>Ustilaginomycotina</taxon>
        <taxon>Malasseziomycetes</taxon>
        <taxon>Malasseziales</taxon>
        <taxon>Malasseziaceae</taxon>
        <taxon>Malassezia</taxon>
    </lineage>
</organism>
<dbReference type="PANTHER" id="PTHR19850">
    <property type="entry name" value="GUANINE NUCLEOTIDE-BINDING PROTEIN BETA G PROTEIN BETA"/>
    <property type="match status" value="1"/>
</dbReference>
<accession>A0AAF0EW92</accession>
<dbReference type="InterPro" id="IPR015943">
    <property type="entry name" value="WD40/YVTN_repeat-like_dom_sf"/>
</dbReference>
<dbReference type="PROSITE" id="PS00678">
    <property type="entry name" value="WD_REPEATS_1"/>
    <property type="match status" value="2"/>
</dbReference>
<dbReference type="EMBL" id="CP119880">
    <property type="protein sequence ID" value="WFD36324.1"/>
    <property type="molecule type" value="Genomic_DNA"/>
</dbReference>
<feature type="repeat" description="WD" evidence="5">
    <location>
        <begin position="311"/>
        <end position="344"/>
    </location>
</feature>
<dbReference type="PRINTS" id="PR00319">
    <property type="entry name" value="GPROTEINB"/>
</dbReference>
<gene>
    <name evidence="6" type="primary">STE4</name>
    <name evidence="6" type="ORF">MCUN1_003203</name>
</gene>
<evidence type="ECO:0000256" key="1">
    <source>
        <dbReference type="ARBA" id="ARBA00009768"/>
    </source>
</evidence>
<evidence type="ECO:0000256" key="4">
    <source>
        <dbReference type="ARBA" id="ARBA00023224"/>
    </source>
</evidence>
<dbReference type="SMART" id="SM00320">
    <property type="entry name" value="WD40"/>
    <property type="match status" value="7"/>
</dbReference>
<comment type="similarity">
    <text evidence="1">Belongs to the WD repeat G protein beta family.</text>
</comment>
<dbReference type="InterPro" id="IPR036322">
    <property type="entry name" value="WD40_repeat_dom_sf"/>
</dbReference>
<dbReference type="SUPFAM" id="SSF50978">
    <property type="entry name" value="WD40 repeat-like"/>
    <property type="match status" value="1"/>
</dbReference>
<dbReference type="PROSITE" id="PS50082">
    <property type="entry name" value="WD_REPEATS_2"/>
    <property type="match status" value="5"/>
</dbReference>
<feature type="repeat" description="WD" evidence="5">
    <location>
        <begin position="55"/>
        <end position="96"/>
    </location>
</feature>
<dbReference type="InterPro" id="IPR016346">
    <property type="entry name" value="G-protein_beta_1-5"/>
</dbReference>
<evidence type="ECO:0000256" key="2">
    <source>
        <dbReference type="ARBA" id="ARBA00022574"/>
    </source>
</evidence>
<feature type="repeat" description="WD" evidence="5">
    <location>
        <begin position="145"/>
        <end position="185"/>
    </location>
</feature>
<dbReference type="CDD" id="cd00200">
    <property type="entry name" value="WD40"/>
    <property type="match status" value="1"/>
</dbReference>
<keyword evidence="7" id="KW-1185">Reference proteome</keyword>
<dbReference type="PRINTS" id="PR00320">
    <property type="entry name" value="GPROTEINBRPT"/>
</dbReference>
<evidence type="ECO:0000256" key="5">
    <source>
        <dbReference type="PROSITE-ProRule" id="PRU00221"/>
    </source>
</evidence>
<dbReference type="GO" id="GO:0007165">
    <property type="term" value="P:signal transduction"/>
    <property type="evidence" value="ECO:0007669"/>
    <property type="project" value="UniProtKB-KW"/>
</dbReference>
<evidence type="ECO:0000256" key="3">
    <source>
        <dbReference type="ARBA" id="ARBA00022737"/>
    </source>
</evidence>
<keyword evidence="4" id="KW-0807">Transducer</keyword>
<keyword evidence="2 5" id="KW-0853">WD repeat</keyword>
<reference evidence="6" key="1">
    <citation type="submission" date="2023-03" db="EMBL/GenBank/DDBJ databases">
        <title>Mating type loci evolution in Malassezia.</title>
        <authorList>
            <person name="Coelho M.A."/>
        </authorList>
    </citation>
    <scope>NUCLEOTIDE SEQUENCE</scope>
    <source>
        <strain evidence="6">CBS 11721</strain>
    </source>
</reference>
<feature type="repeat" description="WD" evidence="5">
    <location>
        <begin position="186"/>
        <end position="226"/>
    </location>
</feature>
<dbReference type="Gene3D" id="2.130.10.10">
    <property type="entry name" value="YVTN repeat-like/Quinoprotein amine dehydrogenase"/>
    <property type="match status" value="1"/>
</dbReference>
<dbReference type="Proteomes" id="UP001219933">
    <property type="component" value="Chromosome 4"/>
</dbReference>
<name>A0AAF0EW92_9BASI</name>
<dbReference type="InterPro" id="IPR001632">
    <property type="entry name" value="WD40_G-protein_beta-like"/>
</dbReference>
<dbReference type="InterPro" id="IPR001680">
    <property type="entry name" value="WD40_rpt"/>
</dbReference>
<evidence type="ECO:0000313" key="7">
    <source>
        <dbReference type="Proteomes" id="UP001219933"/>
    </source>
</evidence>
<dbReference type="Pfam" id="PF25391">
    <property type="entry name" value="WD40_Gbeta"/>
    <property type="match status" value="1"/>
</dbReference>
<evidence type="ECO:0000313" key="6">
    <source>
        <dbReference type="EMBL" id="WFD36324.1"/>
    </source>
</evidence>